<reference evidence="8 9" key="1">
    <citation type="submission" date="2020-08" db="EMBL/GenBank/DDBJ databases">
        <title>Genomic Encyclopedia of Type Strains, Phase III (KMG-III): the genomes of soil and plant-associated and newly described type strains.</title>
        <authorList>
            <person name="Whitman W."/>
        </authorList>
    </citation>
    <scope>NUCLEOTIDE SEQUENCE [LARGE SCALE GENOMIC DNA]</scope>
    <source>
        <strain evidence="8 9">CECT 3266</strain>
    </source>
</reference>
<dbReference type="RefSeq" id="WP_184351732.1">
    <property type="nucleotide sequence ID" value="NZ_JACHJH010000011.1"/>
</dbReference>
<dbReference type="Gene3D" id="1.20.140.10">
    <property type="entry name" value="Butyryl-CoA Dehydrogenase, subunit A, domain 3"/>
    <property type="match status" value="1"/>
</dbReference>
<evidence type="ECO:0000256" key="2">
    <source>
        <dbReference type="ARBA" id="ARBA00022827"/>
    </source>
</evidence>
<dbReference type="Gene3D" id="1.10.3140.10">
    <property type="entry name" value="4-hydroxybutyryl-coa dehydratase, domain 1"/>
    <property type="match status" value="1"/>
</dbReference>
<evidence type="ECO:0000259" key="7">
    <source>
        <dbReference type="Pfam" id="PF11794"/>
    </source>
</evidence>
<keyword evidence="8" id="KW-0503">Monooxygenase</keyword>
<comment type="caution">
    <text evidence="8">The sequence shown here is derived from an EMBL/GenBank/DDBJ whole genome shotgun (WGS) entry which is preliminary data.</text>
</comment>
<dbReference type="SUPFAM" id="SSF47203">
    <property type="entry name" value="Acyl-CoA dehydrogenase C-terminal domain-like"/>
    <property type="match status" value="1"/>
</dbReference>
<dbReference type="InterPro" id="IPR012687">
    <property type="entry name" value="HpaB_Deino-type"/>
</dbReference>
<feature type="binding site" evidence="5">
    <location>
        <begin position="455"/>
        <end position="458"/>
    </location>
    <ligand>
        <name>FAD</name>
        <dbReference type="ChEBI" id="CHEBI:57692"/>
    </ligand>
</feature>
<feature type="binding site" evidence="5">
    <location>
        <position position="193"/>
    </location>
    <ligand>
        <name>FAD</name>
        <dbReference type="ChEBI" id="CHEBI:57692"/>
    </ligand>
</feature>
<feature type="binding site" evidence="4">
    <location>
        <position position="150"/>
    </location>
    <ligand>
        <name>substrate</name>
    </ligand>
</feature>
<feature type="binding site" evidence="5">
    <location>
        <begin position="150"/>
        <end position="152"/>
    </location>
    <ligand>
        <name>FAD</name>
        <dbReference type="ChEBI" id="CHEBI:57692"/>
    </ligand>
</feature>
<keyword evidence="9" id="KW-1185">Reference proteome</keyword>
<keyword evidence="2 5" id="KW-0274">FAD</keyword>
<dbReference type="InterPro" id="IPR009100">
    <property type="entry name" value="AcylCoA_DH/oxidase_NM_dom_sf"/>
</dbReference>
<accession>A0A7W7PNV2</accession>
<evidence type="ECO:0000256" key="1">
    <source>
        <dbReference type="ARBA" id="ARBA00022630"/>
    </source>
</evidence>
<dbReference type="Proteomes" id="UP000556084">
    <property type="component" value="Unassembled WGS sequence"/>
</dbReference>
<dbReference type="Pfam" id="PF03241">
    <property type="entry name" value="HpaB"/>
    <property type="match status" value="1"/>
</dbReference>
<feature type="domain" description="HpaB/PvcC/4-BUDH N-terminal" evidence="7">
    <location>
        <begin position="5"/>
        <end position="275"/>
    </location>
</feature>
<evidence type="ECO:0000259" key="6">
    <source>
        <dbReference type="Pfam" id="PF03241"/>
    </source>
</evidence>
<name>A0A7W7PNV2_9ACTN</name>
<proteinExistence type="predicted"/>
<evidence type="ECO:0000256" key="3">
    <source>
        <dbReference type="ARBA" id="ARBA00023002"/>
    </source>
</evidence>
<gene>
    <name evidence="8" type="ORF">FHS39_005020</name>
</gene>
<dbReference type="PIRSF" id="PIRSF000331">
    <property type="entry name" value="HpaA_HpaB"/>
    <property type="match status" value="1"/>
</dbReference>
<sequence>MAARTGEEFLARLANSRPTVHIQGETLVGGIQHHPAFRNVVRTYAELYDLQHSAQHKDVLTYPSPASGEPVATSFLTPTTPVELAKRRQAFTVWAEHSNGMLGRTGDYLNSALMALASAADWFAGAGPAFGDNIRRYYEKVREEDLLCSHTLVPPQVNRAVAGPRQAGGSVAARIVREDDNGVVIRGARMLATIAPFADELLVLPSTLLRGTPEDRPYSYAFAIPTDAEGLRYIAREPLDPGRPRHDHPLASRFDEPDCVVVFDDVHVPYERCFLLGDVERCNDLFARTSAVVHMAHQAVTRTVTKTEYVLGLVSLLTEAIGIEGYQHVQDDIAEIITTLEMLRAFLRAAESDARVNRFGVLTPAWAPLNAARNLYPKLCQRFPQILRKLGAAGLMATPTGFDVTGPAASDIDACLQSATLTGAERVKLFRLVWDTCISAFSGRQALYEYYFFGDPVRMAGAYVASYDREPYKARVRAFLDGYEATAARAEGDPA</sequence>
<feature type="domain" description="HpaB/PvcC/4-BUDH C-terminal" evidence="6">
    <location>
        <begin position="282"/>
        <end position="481"/>
    </location>
</feature>
<dbReference type="GO" id="GO:0010124">
    <property type="term" value="P:phenylacetate catabolic process"/>
    <property type="evidence" value="ECO:0007669"/>
    <property type="project" value="InterPro"/>
</dbReference>
<evidence type="ECO:0000256" key="5">
    <source>
        <dbReference type="PIRSR" id="PIRSR000331-2"/>
    </source>
</evidence>
<dbReference type="InterPro" id="IPR024719">
    <property type="entry name" value="HpaB/PvcC/4-BUDH_C"/>
</dbReference>
<dbReference type="NCBIfam" id="TIGR02309">
    <property type="entry name" value="HpaB-1"/>
    <property type="match status" value="1"/>
</dbReference>
<dbReference type="PANTHER" id="PTHR36117:SF3">
    <property type="entry name" value="4-HYDROXYPHENYLACETATE 3-MONOOXYGENASE-RELATED"/>
    <property type="match status" value="1"/>
</dbReference>
<dbReference type="InterPro" id="IPR046373">
    <property type="entry name" value="Acyl-CoA_Oxase/DH_mid-dom_sf"/>
</dbReference>
<evidence type="ECO:0000313" key="9">
    <source>
        <dbReference type="Proteomes" id="UP000556084"/>
    </source>
</evidence>
<dbReference type="Gene3D" id="2.40.110.10">
    <property type="entry name" value="Butyryl-CoA Dehydrogenase, subunit A, domain 2"/>
    <property type="match status" value="1"/>
</dbReference>
<evidence type="ECO:0000313" key="8">
    <source>
        <dbReference type="EMBL" id="MBB4895938.1"/>
    </source>
</evidence>
<feature type="binding site" evidence="4">
    <location>
        <begin position="206"/>
        <end position="207"/>
    </location>
    <ligand>
        <name>substrate</name>
    </ligand>
</feature>
<dbReference type="GO" id="GO:0050660">
    <property type="term" value="F:flavin adenine dinucleotide binding"/>
    <property type="evidence" value="ECO:0007669"/>
    <property type="project" value="InterPro"/>
</dbReference>
<dbReference type="EMBL" id="JACHJH010000011">
    <property type="protein sequence ID" value="MBB4895938.1"/>
    <property type="molecule type" value="Genomic_DNA"/>
</dbReference>
<organism evidence="8 9">
    <name type="scientific">Streptomyces olivoverticillatus</name>
    <dbReference type="NCBI Taxonomy" id="66427"/>
    <lineage>
        <taxon>Bacteria</taxon>
        <taxon>Bacillati</taxon>
        <taxon>Actinomycetota</taxon>
        <taxon>Actinomycetes</taxon>
        <taxon>Kitasatosporales</taxon>
        <taxon>Streptomycetaceae</taxon>
        <taxon>Streptomyces</taxon>
    </lineage>
</organism>
<dbReference type="InterPro" id="IPR024674">
    <property type="entry name" value="HpaB/PvcC/4-BUDH_N"/>
</dbReference>
<dbReference type="GO" id="GO:0052881">
    <property type="term" value="F:4-hydroxyphenylacetate 3-monooxygenase activity"/>
    <property type="evidence" value="ECO:0007669"/>
    <property type="project" value="UniProtKB-EC"/>
</dbReference>
<evidence type="ECO:0000256" key="4">
    <source>
        <dbReference type="PIRSR" id="PIRSR000331-1"/>
    </source>
</evidence>
<dbReference type="PANTHER" id="PTHR36117">
    <property type="entry name" value="4-HYDROXYPHENYLACETATE 3-MONOOXYGENASE-RELATED"/>
    <property type="match status" value="1"/>
</dbReference>
<dbReference type="AlphaFoldDB" id="A0A7W7PNV2"/>
<dbReference type="Pfam" id="PF11794">
    <property type="entry name" value="HpaB_N"/>
    <property type="match status" value="1"/>
</dbReference>
<dbReference type="SUPFAM" id="SSF56645">
    <property type="entry name" value="Acyl-CoA dehydrogenase NM domain-like"/>
    <property type="match status" value="1"/>
</dbReference>
<dbReference type="InterPro" id="IPR036250">
    <property type="entry name" value="AcylCo_DH-like_C"/>
</dbReference>
<dbReference type="GO" id="GO:0016627">
    <property type="term" value="F:oxidoreductase activity, acting on the CH-CH group of donors"/>
    <property type="evidence" value="ECO:0007669"/>
    <property type="project" value="InterPro"/>
</dbReference>
<feature type="binding site" evidence="5">
    <location>
        <begin position="156"/>
        <end position="159"/>
    </location>
    <ligand>
        <name>FAD</name>
        <dbReference type="ChEBI" id="CHEBI:57692"/>
    </ligand>
</feature>
<feature type="binding site" evidence="4">
    <location>
        <begin position="104"/>
        <end position="108"/>
    </location>
    <ligand>
        <name>substrate</name>
    </ligand>
</feature>
<keyword evidence="1" id="KW-0285">Flavoprotein</keyword>
<dbReference type="EC" id="1.14.14.9" evidence="8"/>
<protein>
    <submittedName>
        <fullName evidence="8">4-hydroxyphenylacetate 3-monooxygenase</fullName>
        <ecNumber evidence="8">1.14.14.9</ecNumber>
    </submittedName>
</protein>
<keyword evidence="3 8" id="KW-0560">Oxidoreductase</keyword>
<dbReference type="InterPro" id="IPR004925">
    <property type="entry name" value="HpaB/PvcC/4-BUDH"/>
</dbReference>